<proteinExistence type="predicted"/>
<dbReference type="Proteomes" id="UP000031473">
    <property type="component" value="Unassembled WGS sequence"/>
</dbReference>
<organism evidence="1 2">
    <name type="scientific">Kaistella jeonii</name>
    <dbReference type="NCBI Taxonomy" id="266749"/>
    <lineage>
        <taxon>Bacteria</taxon>
        <taxon>Pseudomonadati</taxon>
        <taxon>Bacteroidota</taxon>
        <taxon>Flavobacteriia</taxon>
        <taxon>Flavobacteriales</taxon>
        <taxon>Weeksellaceae</taxon>
        <taxon>Chryseobacterium group</taxon>
        <taxon>Kaistella</taxon>
    </lineage>
</organism>
<dbReference type="RefSeq" id="WP_039352073.1">
    <property type="nucleotide sequence ID" value="NZ_FOLA01000007.1"/>
</dbReference>
<dbReference type="AlphaFoldDB" id="A0A0C1F6M7"/>
<keyword evidence="2" id="KW-1185">Reference proteome</keyword>
<reference evidence="1 2" key="1">
    <citation type="submission" date="2014-10" db="EMBL/GenBank/DDBJ databases">
        <title>Kaistella jeonii genome.</title>
        <authorList>
            <person name="Clayton J.T."/>
            <person name="Newman J.D."/>
        </authorList>
    </citation>
    <scope>NUCLEOTIDE SEQUENCE [LARGE SCALE GENOMIC DNA]</scope>
    <source>
        <strain evidence="1 2">DSM 17048</strain>
    </source>
</reference>
<name>A0A0C1F6M7_9FLAO</name>
<protein>
    <submittedName>
        <fullName evidence="1">Uncharacterized protein</fullName>
    </submittedName>
</protein>
<dbReference type="OrthoDB" id="1450187at2"/>
<dbReference type="PROSITE" id="PS51257">
    <property type="entry name" value="PROKAR_LIPOPROTEIN"/>
    <property type="match status" value="1"/>
</dbReference>
<evidence type="ECO:0000313" key="1">
    <source>
        <dbReference type="EMBL" id="KIA88842.1"/>
    </source>
</evidence>
<dbReference type="STRING" id="266749.SAMN05421876_10764"/>
<evidence type="ECO:0000313" key="2">
    <source>
        <dbReference type="Proteomes" id="UP000031473"/>
    </source>
</evidence>
<gene>
    <name evidence="1" type="ORF">OA86_09325</name>
</gene>
<sequence>MKNYTFLILILFFSCEQKVKSGSNVNAAKSNSTIPLKIPKEEDSILNAWSHYYQKENPNFKPELFLLKETSPISYRESSIYILHQKGFNEIYKPFLVFSKSRDHYLDFDSYNWFIDPNGNAGYEADQQVVVVDLKKKSAKQIAFFGPSFWVEDAYWKGDSVAVLLGNSYEKIPFKMEFNFKTNKAKNYIYPDTLKFETPYSKIRLRSKGIKVE</sequence>
<comment type="caution">
    <text evidence="1">The sequence shown here is derived from an EMBL/GenBank/DDBJ whole genome shotgun (WGS) entry which is preliminary data.</text>
</comment>
<accession>A0A0C1F6M7</accession>
<dbReference type="EMBL" id="JSYL01000005">
    <property type="protein sequence ID" value="KIA88842.1"/>
    <property type="molecule type" value="Genomic_DNA"/>
</dbReference>